<evidence type="ECO:0000256" key="10">
    <source>
        <dbReference type="ARBA" id="ARBA00023136"/>
    </source>
</evidence>
<feature type="transmembrane region" description="Helical" evidence="12">
    <location>
        <begin position="188"/>
        <end position="209"/>
    </location>
</feature>
<sequence>MLGIPYLSTYLKRVIQIQAVSDTVDRLNYYVTSYMLAFFAFAISCKQYFGSPIQCWTPKEFSGTWDRYAENYCFIANSYHVPMEHELPTDPTERDDQISYYRWVPIVLALQAVMFYMPNYLWNSILAHTAINPVDFLTEAERIKKFHGKEREQEIEHLASNYLDAVSVFQRPRKFSQNTQARSGRNAVYLYLMTKALYFINLVVQIWLVDRFLGGKFISWGMININNIVTNSSMADGSVFPRVIYCDFLVRRLADVHRYTVQCVIMMNMINEKVYLLLYIWFMMLFVLTAVNFFYYCAMLLLPFMRHRLLLIGSDDPKGRRKGLSKYRSRFVNECAMPDGVLLLQFVKEHVGGRIAYELTTKILALYTSDGMSSFKAYSDTTSENEKHPLSEKSSPSRFFGNGGANAPPYEERDTLKLEMVQLNDGVHIPLVGLGTSGADVGRLEETLRTAFKCGYRLVDTAVVYGNHAAIGEALQKVLPEISLAREEVTVVTKVQLGKENCAKVVEDQVRKALFDLRLEYIDVVLIHYPTYATLDDEAENYSGNKEIRLEGYKTLLKLRDLGLIKSVGVSNFEAIHLAEFEAHGLAMPTMNQVEYHPLFLRTDLIQYCRMKNIFFQAFSSLANFRPDLADSEILKEIMGRTGRQRTGILLSFATSQGIGVIPKSNTPIRIETNFEEAYKTLSIDDINALKLLNKYSEGSVVKRCRGWKCC</sequence>
<dbReference type="InterPro" id="IPR018170">
    <property type="entry name" value="Aldo/ket_reductase_CS"/>
</dbReference>
<evidence type="ECO:0000256" key="7">
    <source>
        <dbReference type="ARBA" id="ARBA00022949"/>
    </source>
</evidence>
<dbReference type="InterPro" id="IPR020471">
    <property type="entry name" value="AKR"/>
</dbReference>
<evidence type="ECO:0000313" key="15">
    <source>
        <dbReference type="EMBL" id="CAJ0583552.1"/>
    </source>
</evidence>
<dbReference type="GO" id="GO:0034220">
    <property type="term" value="P:monoatomic ion transmembrane transport"/>
    <property type="evidence" value="ECO:0007669"/>
    <property type="project" value="UniProtKB-KW"/>
</dbReference>
<accession>A0AA36D9W4</accession>
<keyword evidence="3 12" id="KW-0813">Transport</keyword>
<comment type="similarity">
    <text evidence="12">Belongs to the pannexin family.</text>
</comment>
<dbReference type="InterPro" id="IPR036812">
    <property type="entry name" value="NAD(P)_OxRdtase_dom_sf"/>
</dbReference>
<feature type="domain" description="NADP-dependent oxidoreductase" evidence="14">
    <location>
        <begin position="445"/>
        <end position="692"/>
    </location>
</feature>
<keyword evidence="5 12" id="KW-0812">Transmembrane</keyword>
<dbReference type="Proteomes" id="UP001177023">
    <property type="component" value="Unassembled WGS sequence"/>
</dbReference>
<gene>
    <name evidence="12" type="primary">inx</name>
    <name evidence="15" type="ORF">MSPICULIGERA_LOCUS21625</name>
</gene>
<dbReference type="Pfam" id="PF00876">
    <property type="entry name" value="Innexin"/>
    <property type="match status" value="1"/>
</dbReference>
<evidence type="ECO:0000259" key="14">
    <source>
        <dbReference type="Pfam" id="PF00248"/>
    </source>
</evidence>
<keyword evidence="4" id="KW-1003">Cell membrane</keyword>
<dbReference type="Gene3D" id="3.20.20.100">
    <property type="entry name" value="NADP-dependent oxidoreductase domain"/>
    <property type="match status" value="1"/>
</dbReference>
<dbReference type="InterPro" id="IPR023210">
    <property type="entry name" value="NADP_OxRdtase_dom"/>
</dbReference>
<dbReference type="SUPFAM" id="SSF51430">
    <property type="entry name" value="NAD(P)-linked oxidoreductase"/>
    <property type="match status" value="1"/>
</dbReference>
<feature type="non-terminal residue" evidence="15">
    <location>
        <position position="711"/>
    </location>
</feature>
<proteinExistence type="inferred from homology"/>
<dbReference type="CDD" id="cd19071">
    <property type="entry name" value="AKR_AKR1-5-like"/>
    <property type="match status" value="1"/>
</dbReference>
<evidence type="ECO:0000256" key="6">
    <source>
        <dbReference type="ARBA" id="ARBA00022868"/>
    </source>
</evidence>
<evidence type="ECO:0000256" key="9">
    <source>
        <dbReference type="ARBA" id="ARBA00023065"/>
    </source>
</evidence>
<evidence type="ECO:0000313" key="16">
    <source>
        <dbReference type="Proteomes" id="UP001177023"/>
    </source>
</evidence>
<keyword evidence="7" id="KW-0965">Cell junction</keyword>
<evidence type="ECO:0000256" key="13">
    <source>
        <dbReference type="SAM" id="MobiDB-lite"/>
    </source>
</evidence>
<dbReference type="GO" id="GO:0016491">
    <property type="term" value="F:oxidoreductase activity"/>
    <property type="evidence" value="ECO:0007669"/>
    <property type="project" value="InterPro"/>
</dbReference>
<dbReference type="GO" id="GO:0005886">
    <property type="term" value="C:plasma membrane"/>
    <property type="evidence" value="ECO:0007669"/>
    <property type="project" value="UniProtKB-SubCell"/>
</dbReference>
<dbReference type="PANTHER" id="PTHR11893:SF20">
    <property type="entry name" value="INNEXIN-3"/>
    <property type="match status" value="1"/>
</dbReference>
<dbReference type="Pfam" id="PF00248">
    <property type="entry name" value="Aldo_ket_red"/>
    <property type="match status" value="1"/>
</dbReference>
<dbReference type="PROSITE" id="PS51013">
    <property type="entry name" value="PANNEXIN"/>
    <property type="match status" value="1"/>
</dbReference>
<comment type="caution">
    <text evidence="15">The sequence shown here is derived from an EMBL/GenBank/DDBJ whole genome shotgun (WGS) entry which is preliminary data.</text>
</comment>
<evidence type="ECO:0000256" key="5">
    <source>
        <dbReference type="ARBA" id="ARBA00022692"/>
    </source>
</evidence>
<feature type="transmembrane region" description="Helical" evidence="12">
    <location>
        <begin position="274"/>
        <end position="296"/>
    </location>
</feature>
<comment type="caution">
    <text evidence="12">Lacks conserved residue(s) required for the propagation of feature annotation.</text>
</comment>
<comment type="function">
    <text evidence="12">Structural component of the gap junctions.</text>
</comment>
<evidence type="ECO:0000256" key="2">
    <source>
        <dbReference type="ARBA" id="ARBA00004651"/>
    </source>
</evidence>
<dbReference type="GO" id="GO:0005921">
    <property type="term" value="C:gap junction"/>
    <property type="evidence" value="ECO:0007669"/>
    <property type="project" value="UniProtKB-SubCell"/>
</dbReference>
<keyword evidence="16" id="KW-1185">Reference proteome</keyword>
<dbReference type="GO" id="GO:0005243">
    <property type="term" value="F:gap junction channel activity"/>
    <property type="evidence" value="ECO:0007669"/>
    <property type="project" value="TreeGrafter"/>
</dbReference>
<dbReference type="EMBL" id="CATQJA010002665">
    <property type="protein sequence ID" value="CAJ0583552.1"/>
    <property type="molecule type" value="Genomic_DNA"/>
</dbReference>
<feature type="region of interest" description="Disordered" evidence="13">
    <location>
        <begin position="383"/>
        <end position="406"/>
    </location>
</feature>
<protein>
    <recommendedName>
        <fullName evidence="12">Innexin</fullName>
    </recommendedName>
</protein>
<dbReference type="PANTHER" id="PTHR11893">
    <property type="entry name" value="INNEXIN"/>
    <property type="match status" value="1"/>
</dbReference>
<name>A0AA36D9W4_9BILA</name>
<organism evidence="15 16">
    <name type="scientific">Mesorhabditis spiculigera</name>
    <dbReference type="NCBI Taxonomy" id="96644"/>
    <lineage>
        <taxon>Eukaryota</taxon>
        <taxon>Metazoa</taxon>
        <taxon>Ecdysozoa</taxon>
        <taxon>Nematoda</taxon>
        <taxon>Chromadorea</taxon>
        <taxon>Rhabditida</taxon>
        <taxon>Rhabditina</taxon>
        <taxon>Rhabditomorpha</taxon>
        <taxon>Rhabditoidea</taxon>
        <taxon>Rhabditidae</taxon>
        <taxon>Mesorhabditinae</taxon>
        <taxon>Mesorhabditis</taxon>
    </lineage>
</organism>
<keyword evidence="9 12" id="KW-0406">Ion transport</keyword>
<keyword evidence="11 12" id="KW-0407">Ion channel</keyword>
<dbReference type="PRINTS" id="PR00069">
    <property type="entry name" value="ALDKETRDTASE"/>
</dbReference>
<dbReference type="InterPro" id="IPR000990">
    <property type="entry name" value="Innexin"/>
</dbReference>
<dbReference type="AlphaFoldDB" id="A0AA36D9W4"/>
<comment type="subcellular location">
    <subcellularLocation>
        <location evidence="1">Cell junction</location>
        <location evidence="1">Gap junction</location>
    </subcellularLocation>
    <subcellularLocation>
        <location evidence="2 12">Cell membrane</location>
        <topology evidence="2 12">Multi-pass membrane protein</topology>
    </subcellularLocation>
</comment>
<evidence type="ECO:0000256" key="12">
    <source>
        <dbReference type="RuleBase" id="RU010713"/>
    </source>
</evidence>
<keyword evidence="8 12" id="KW-1133">Transmembrane helix</keyword>
<evidence type="ECO:0000256" key="1">
    <source>
        <dbReference type="ARBA" id="ARBA00004610"/>
    </source>
</evidence>
<keyword evidence="10 12" id="KW-0472">Membrane</keyword>
<evidence type="ECO:0000256" key="11">
    <source>
        <dbReference type="ARBA" id="ARBA00023303"/>
    </source>
</evidence>
<keyword evidence="6" id="KW-0303">Gap junction</keyword>
<dbReference type="PROSITE" id="PS00062">
    <property type="entry name" value="ALDOKETO_REDUCTASE_2"/>
    <property type="match status" value="1"/>
</dbReference>
<evidence type="ECO:0000256" key="3">
    <source>
        <dbReference type="ARBA" id="ARBA00022448"/>
    </source>
</evidence>
<evidence type="ECO:0000256" key="4">
    <source>
        <dbReference type="ARBA" id="ARBA00022475"/>
    </source>
</evidence>
<evidence type="ECO:0000256" key="8">
    <source>
        <dbReference type="ARBA" id="ARBA00022989"/>
    </source>
</evidence>
<reference evidence="15" key="1">
    <citation type="submission" date="2023-06" db="EMBL/GenBank/DDBJ databases">
        <authorList>
            <person name="Delattre M."/>
        </authorList>
    </citation>
    <scope>NUCLEOTIDE SEQUENCE</scope>
    <source>
        <strain evidence="15">AF72</strain>
    </source>
</reference>